<evidence type="ECO:0000313" key="4">
    <source>
        <dbReference type="Proteomes" id="UP000660339"/>
    </source>
</evidence>
<evidence type="ECO:0000256" key="2">
    <source>
        <dbReference type="SAM" id="Phobius"/>
    </source>
</evidence>
<keyword evidence="2" id="KW-0472">Membrane</keyword>
<dbReference type="AlphaFoldDB" id="A0A8J3L5B0"/>
<reference evidence="3" key="1">
    <citation type="submission" date="2021-01" db="EMBL/GenBank/DDBJ databases">
        <title>Whole genome shotgun sequence of Catellatospora methionotrophica NBRC 14553.</title>
        <authorList>
            <person name="Komaki H."/>
            <person name="Tamura T."/>
        </authorList>
    </citation>
    <scope>NUCLEOTIDE SEQUENCE</scope>
    <source>
        <strain evidence="3">NBRC 14553</strain>
    </source>
</reference>
<dbReference type="RefSeq" id="WP_166380383.1">
    <property type="nucleotide sequence ID" value="NZ_BAAATT010000011.1"/>
</dbReference>
<dbReference type="EMBL" id="BONJ01000001">
    <property type="protein sequence ID" value="GIG12058.1"/>
    <property type="molecule type" value="Genomic_DNA"/>
</dbReference>
<keyword evidence="2" id="KW-0812">Transmembrane</keyword>
<evidence type="ECO:0000256" key="1">
    <source>
        <dbReference type="SAM" id="MobiDB-lite"/>
    </source>
</evidence>
<accession>A0A8J3L5B0</accession>
<keyword evidence="2" id="KW-1133">Transmembrane helix</keyword>
<sequence>MSDDMLVRLVVAGFVVSLLVRFWYAARRTEPAAPVRVRAGAGRRRSLALLVSAARRRVAADPSSRLRTFRPSGERTERAGRRLASSLPRRHGVGRRQPWARLARRATPPLRPVL</sequence>
<gene>
    <name evidence="3" type="ORF">Cme02nite_03900</name>
</gene>
<evidence type="ECO:0000313" key="3">
    <source>
        <dbReference type="EMBL" id="GIG12058.1"/>
    </source>
</evidence>
<proteinExistence type="predicted"/>
<dbReference type="Proteomes" id="UP000660339">
    <property type="component" value="Unassembled WGS sequence"/>
</dbReference>
<comment type="caution">
    <text evidence="3">The sequence shown here is derived from an EMBL/GenBank/DDBJ whole genome shotgun (WGS) entry which is preliminary data.</text>
</comment>
<feature type="transmembrane region" description="Helical" evidence="2">
    <location>
        <begin position="6"/>
        <end position="24"/>
    </location>
</feature>
<keyword evidence="4" id="KW-1185">Reference proteome</keyword>
<organism evidence="3 4">
    <name type="scientific">Catellatospora methionotrophica</name>
    <dbReference type="NCBI Taxonomy" id="121620"/>
    <lineage>
        <taxon>Bacteria</taxon>
        <taxon>Bacillati</taxon>
        <taxon>Actinomycetota</taxon>
        <taxon>Actinomycetes</taxon>
        <taxon>Micromonosporales</taxon>
        <taxon>Micromonosporaceae</taxon>
        <taxon>Catellatospora</taxon>
    </lineage>
</organism>
<feature type="region of interest" description="Disordered" evidence="1">
    <location>
        <begin position="62"/>
        <end position="114"/>
    </location>
</feature>
<protein>
    <submittedName>
        <fullName evidence="3">Uncharacterized protein</fullName>
    </submittedName>
</protein>
<name>A0A8J3L5B0_9ACTN</name>